<protein>
    <recommendedName>
        <fullName evidence="1">2EXR domain-containing protein</fullName>
    </recommendedName>
</protein>
<gene>
    <name evidence="2" type="ORF">HYALB_00007338</name>
</gene>
<dbReference type="OrthoDB" id="3546385at2759"/>
<accession>A0A9N9Q3J6</accession>
<evidence type="ECO:0000313" key="3">
    <source>
        <dbReference type="Proteomes" id="UP000701801"/>
    </source>
</evidence>
<keyword evidence="3" id="KW-1185">Reference proteome</keyword>
<organism evidence="2 3">
    <name type="scientific">Hymenoscyphus albidus</name>
    <dbReference type="NCBI Taxonomy" id="595503"/>
    <lineage>
        <taxon>Eukaryota</taxon>
        <taxon>Fungi</taxon>
        <taxon>Dikarya</taxon>
        <taxon>Ascomycota</taxon>
        <taxon>Pezizomycotina</taxon>
        <taxon>Leotiomycetes</taxon>
        <taxon>Helotiales</taxon>
        <taxon>Helotiaceae</taxon>
        <taxon>Hymenoscyphus</taxon>
    </lineage>
</organism>
<feature type="domain" description="2EXR" evidence="1">
    <location>
        <begin position="103"/>
        <end position="206"/>
    </location>
</feature>
<dbReference type="PANTHER" id="PTHR35910">
    <property type="entry name" value="2EXR DOMAIN-CONTAINING PROTEIN"/>
    <property type="match status" value="1"/>
</dbReference>
<evidence type="ECO:0000259" key="1">
    <source>
        <dbReference type="Pfam" id="PF20150"/>
    </source>
</evidence>
<dbReference type="InterPro" id="IPR045518">
    <property type="entry name" value="2EXR"/>
</dbReference>
<sequence length="349" mass="39351">MYRNDSGVAVPADGLKDINDLSLSKRDFDFDTSHKKKLDTVTVSTSIINRTSRLNSALDPIDLLESNLTVTPLASALLSKLNSIANPDAIITKSDTVKVLKTFPYFPNLPLELQRIIWHFTLPDPRLIPLVNWRRNPTQSKTRIETPPEDKILNLIPRLGSYIVPSLLYPHACHESRRIAKKHYIGATGRADFSERFFIDWETDVLHGSAELFVQLLGTALGADFDERVRISNLKFLAQVRHIYFSGGVVAKVVLDLLAGYMPLFSRLESITLVQRGDTGGEGEGEGGGRMYLWRDVGRTIGKELEKEKADMRLVLWEDLKVILHGHRNPNILEPVEIKFVPSYTLTRP</sequence>
<evidence type="ECO:0000313" key="2">
    <source>
        <dbReference type="EMBL" id="CAG8972196.1"/>
    </source>
</evidence>
<comment type="caution">
    <text evidence="2">The sequence shown here is derived from an EMBL/GenBank/DDBJ whole genome shotgun (WGS) entry which is preliminary data.</text>
</comment>
<dbReference type="Proteomes" id="UP000701801">
    <property type="component" value="Unassembled WGS sequence"/>
</dbReference>
<dbReference type="Pfam" id="PF20150">
    <property type="entry name" value="2EXR"/>
    <property type="match status" value="1"/>
</dbReference>
<dbReference type="AlphaFoldDB" id="A0A9N9Q3J6"/>
<dbReference type="PANTHER" id="PTHR35910:SF6">
    <property type="entry name" value="2EXR DOMAIN-CONTAINING PROTEIN"/>
    <property type="match status" value="1"/>
</dbReference>
<name>A0A9N9Q3J6_9HELO</name>
<dbReference type="EMBL" id="CAJVRM010000038">
    <property type="protein sequence ID" value="CAG8972196.1"/>
    <property type="molecule type" value="Genomic_DNA"/>
</dbReference>
<reference evidence="2" key="1">
    <citation type="submission" date="2021-07" db="EMBL/GenBank/DDBJ databases">
        <authorList>
            <person name="Durling M."/>
        </authorList>
    </citation>
    <scope>NUCLEOTIDE SEQUENCE</scope>
</reference>
<proteinExistence type="predicted"/>